<dbReference type="RefSeq" id="WP_038569060.1">
    <property type="nucleotide sequence ID" value="NZ_CP008889.1"/>
</dbReference>
<dbReference type="HOGENOM" id="CLU_007383_1_7_11"/>
<evidence type="ECO:0000259" key="2">
    <source>
        <dbReference type="Pfam" id="PF01370"/>
    </source>
</evidence>
<dbReference type="InterPro" id="IPR001509">
    <property type="entry name" value="Epimerase_deHydtase"/>
</dbReference>
<dbReference type="eggNOG" id="COG0451">
    <property type="taxonomic scope" value="Bacteria"/>
</dbReference>
<feature type="domain" description="NAD-dependent epimerase/dehydratase" evidence="2">
    <location>
        <begin position="3"/>
        <end position="257"/>
    </location>
</feature>
<dbReference type="PANTHER" id="PTHR43000">
    <property type="entry name" value="DTDP-D-GLUCOSE 4,6-DEHYDRATASE-RELATED"/>
    <property type="match status" value="1"/>
</dbReference>
<evidence type="ECO:0000256" key="1">
    <source>
        <dbReference type="ARBA" id="ARBA00007637"/>
    </source>
</evidence>
<dbReference type="Pfam" id="PF01370">
    <property type="entry name" value="Epimerase"/>
    <property type="match status" value="1"/>
</dbReference>
<keyword evidence="4" id="KW-1185">Reference proteome</keyword>
<name>A0A075JHM7_9MICO</name>
<evidence type="ECO:0000313" key="4">
    <source>
        <dbReference type="Proteomes" id="UP000027986"/>
    </source>
</evidence>
<evidence type="ECO:0000313" key="3">
    <source>
        <dbReference type="EMBL" id="AIF41335.1"/>
    </source>
</evidence>
<dbReference type="AlphaFoldDB" id="A0A075JHM7"/>
<dbReference type="OrthoDB" id="9801785at2"/>
<dbReference type="Gene3D" id="3.40.50.720">
    <property type="entry name" value="NAD(P)-binding Rossmann-like Domain"/>
    <property type="match status" value="1"/>
</dbReference>
<sequence>MRILITGGAGFIGQHVAVMLASEHELVAVDSLNAQVHQHAEAAVQRFPGQVVIADVSQASTWDALPGFDVVVHLAAETGTAQSMYEAGRYRAVNVEGTRLAAAAAASWGAALVALSSRAVYGEGRYECRRHGTRFGARCCPQAEAAPSREEDPHRPVSVYGETKSEAEAILAEYAAAIPVTVLRPQNVVGFGQALHNPYTGVLAAFLARLREGRPLSVYGDGSATRDFVHVDDVARLITWCIDHPGRLGSLRVLNCGTGERTSLTDLARFAAAAAPVASAPVEYVDVGRAGDIEHAVASLEGLRSAGAPLPLMSSEQAVADFIGRSWGLPGADSEAWDVALRELRQRGLTS</sequence>
<dbReference type="EMBL" id="CP008889">
    <property type="protein sequence ID" value="AIF41335.1"/>
    <property type="molecule type" value="Genomic_DNA"/>
</dbReference>
<dbReference type="InterPro" id="IPR036291">
    <property type="entry name" value="NAD(P)-bd_dom_sf"/>
</dbReference>
<dbReference type="CDD" id="cd08946">
    <property type="entry name" value="SDR_e"/>
    <property type="match status" value="1"/>
</dbReference>
<comment type="similarity">
    <text evidence="1">Belongs to the NAD(P)-dependent epimerase/dehydratase family.</text>
</comment>
<dbReference type="GeneID" id="41841581"/>
<gene>
    <name evidence="3" type="ORF">HX89_10735</name>
</gene>
<proteinExistence type="inferred from homology"/>
<dbReference type="SUPFAM" id="SSF51735">
    <property type="entry name" value="NAD(P)-binding Rossmann-fold domains"/>
    <property type="match status" value="1"/>
</dbReference>
<dbReference type="KEGG" id="dni:HX89_10735"/>
<protein>
    <submittedName>
        <fullName evidence="3">NAD-dependent dehydratase</fullName>
    </submittedName>
</protein>
<organism evidence="3 4">
    <name type="scientific">Dermacoccus nishinomiyaensis</name>
    <dbReference type="NCBI Taxonomy" id="1274"/>
    <lineage>
        <taxon>Bacteria</taxon>
        <taxon>Bacillati</taxon>
        <taxon>Actinomycetota</taxon>
        <taxon>Actinomycetes</taxon>
        <taxon>Micrococcales</taxon>
        <taxon>Dermacoccaceae</taxon>
        <taxon>Dermacoccus</taxon>
    </lineage>
</organism>
<reference evidence="3 4" key="1">
    <citation type="submission" date="2014-07" db="EMBL/GenBank/DDBJ databases">
        <title>Genome Sequencing of Dermacoccus nishinomiyaensis.</title>
        <authorList>
            <person name="Hong K.W."/>
            <person name="Chan K.G."/>
        </authorList>
    </citation>
    <scope>NUCLEOTIDE SEQUENCE [LARGE SCALE GENOMIC DNA]</scope>
    <source>
        <strain evidence="3 4">M25</strain>
    </source>
</reference>
<accession>A0A075JHM7</accession>
<dbReference type="Proteomes" id="UP000027986">
    <property type="component" value="Chromosome"/>
</dbReference>